<dbReference type="Gene3D" id="3.10.450.50">
    <property type="match status" value="1"/>
</dbReference>
<keyword evidence="1" id="KW-0812">Transmembrane</keyword>
<name>A0A4R3VNC4_9SPHI</name>
<dbReference type="InterPro" id="IPR031977">
    <property type="entry name" value="DUF4783"/>
</dbReference>
<feature type="transmembrane region" description="Helical" evidence="1">
    <location>
        <begin position="12"/>
        <end position="30"/>
    </location>
</feature>
<dbReference type="EMBL" id="SMBZ01000044">
    <property type="protein sequence ID" value="TCV08495.1"/>
    <property type="molecule type" value="Genomic_DNA"/>
</dbReference>
<keyword evidence="1" id="KW-1133">Transmembrane helix</keyword>
<protein>
    <submittedName>
        <fullName evidence="2">Uncharacterized protein DUF4783</fullName>
    </submittedName>
</protein>
<organism evidence="2 3">
    <name type="scientific">Sphingobacterium alimentarium</name>
    <dbReference type="NCBI Taxonomy" id="797292"/>
    <lineage>
        <taxon>Bacteria</taxon>
        <taxon>Pseudomonadati</taxon>
        <taxon>Bacteroidota</taxon>
        <taxon>Sphingobacteriia</taxon>
        <taxon>Sphingobacteriales</taxon>
        <taxon>Sphingobacteriaceae</taxon>
        <taxon>Sphingobacterium</taxon>
    </lineage>
</organism>
<evidence type="ECO:0000313" key="2">
    <source>
        <dbReference type="EMBL" id="TCV08495.1"/>
    </source>
</evidence>
<dbReference type="OrthoDB" id="1524766at2"/>
<evidence type="ECO:0000313" key="3">
    <source>
        <dbReference type="Proteomes" id="UP000295197"/>
    </source>
</evidence>
<comment type="caution">
    <text evidence="2">The sequence shown here is derived from an EMBL/GenBank/DDBJ whole genome shotgun (WGS) entry which is preliminary data.</text>
</comment>
<accession>A0A4R3VNC4</accession>
<sequence length="138" mass="16225">MHEVVLIYSHRFSMMLMTYILILFTTLFQLDVNNDLENRLFVALEKGNGKELSKHFTSSVRISVNQDSRLTTKFQAELILEDYLNSNKLVNIKKTDVSEELSKQCIVFEAVSNRRKVRIFIKFIHLKGTDYISEFRID</sequence>
<dbReference type="Proteomes" id="UP000295197">
    <property type="component" value="Unassembled WGS sequence"/>
</dbReference>
<dbReference type="Pfam" id="PF16022">
    <property type="entry name" value="DUF4783"/>
    <property type="match status" value="1"/>
</dbReference>
<dbReference type="AlphaFoldDB" id="A0A4R3VNC4"/>
<proteinExistence type="predicted"/>
<gene>
    <name evidence="2" type="ORF">EDC17_104433</name>
</gene>
<evidence type="ECO:0000256" key="1">
    <source>
        <dbReference type="SAM" id="Phobius"/>
    </source>
</evidence>
<reference evidence="2 3" key="1">
    <citation type="submission" date="2019-03" db="EMBL/GenBank/DDBJ databases">
        <title>Genomic Encyclopedia of Type Strains, Phase IV (KMG-IV): sequencing the most valuable type-strain genomes for metagenomic binning, comparative biology and taxonomic classification.</title>
        <authorList>
            <person name="Goeker M."/>
        </authorList>
    </citation>
    <scope>NUCLEOTIDE SEQUENCE [LARGE SCALE GENOMIC DNA]</scope>
    <source>
        <strain evidence="2 3">DSM 22362</strain>
    </source>
</reference>
<keyword evidence="1" id="KW-0472">Membrane</keyword>
<keyword evidence="3" id="KW-1185">Reference proteome</keyword>